<dbReference type="Proteomes" id="UP000646365">
    <property type="component" value="Unassembled WGS sequence"/>
</dbReference>
<dbReference type="Pfam" id="PF00583">
    <property type="entry name" value="Acetyltransf_1"/>
    <property type="match status" value="1"/>
</dbReference>
<dbReference type="GO" id="GO:0016747">
    <property type="term" value="F:acyltransferase activity, transferring groups other than amino-acyl groups"/>
    <property type="evidence" value="ECO:0007669"/>
    <property type="project" value="InterPro"/>
</dbReference>
<evidence type="ECO:0000256" key="1">
    <source>
        <dbReference type="ARBA" id="ARBA00022679"/>
    </source>
</evidence>
<sequence>MIVRSATVHDKDAIVKLLFQLDYPVTEDLVAQQIGRLLAHPDALLLVAEDGTQVQGFISLHFIPQLPLEGDFCRISYFCVGDGARSGGVGRRLEAAAVEAATARNCDRIEVHCHIRRTRAHEFYARQGFEESPKYLMKRLRPASP</sequence>
<gene>
    <name evidence="4" type="ORF">GCM10011611_67060</name>
</gene>
<accession>A0A8J3E7W4</accession>
<dbReference type="AlphaFoldDB" id="A0A8J3E7W4"/>
<dbReference type="PROSITE" id="PS51186">
    <property type="entry name" value="GNAT"/>
    <property type="match status" value="1"/>
</dbReference>
<keyword evidence="5" id="KW-1185">Reference proteome</keyword>
<feature type="domain" description="N-acetyltransferase" evidence="3">
    <location>
        <begin position="1"/>
        <end position="145"/>
    </location>
</feature>
<keyword evidence="1" id="KW-0808">Transferase</keyword>
<dbReference type="PANTHER" id="PTHR43877">
    <property type="entry name" value="AMINOALKYLPHOSPHONATE N-ACETYLTRANSFERASE-RELATED-RELATED"/>
    <property type="match status" value="1"/>
</dbReference>
<dbReference type="SUPFAM" id="SSF55729">
    <property type="entry name" value="Acyl-CoA N-acyltransferases (Nat)"/>
    <property type="match status" value="1"/>
</dbReference>
<dbReference type="InterPro" id="IPR000182">
    <property type="entry name" value="GNAT_dom"/>
</dbReference>
<evidence type="ECO:0000259" key="3">
    <source>
        <dbReference type="PROSITE" id="PS51186"/>
    </source>
</evidence>
<organism evidence="4 5">
    <name type="scientific">Aliidongia dinghuensis</name>
    <dbReference type="NCBI Taxonomy" id="1867774"/>
    <lineage>
        <taxon>Bacteria</taxon>
        <taxon>Pseudomonadati</taxon>
        <taxon>Pseudomonadota</taxon>
        <taxon>Alphaproteobacteria</taxon>
        <taxon>Rhodospirillales</taxon>
        <taxon>Dongiaceae</taxon>
        <taxon>Aliidongia</taxon>
    </lineage>
</organism>
<dbReference type="RefSeq" id="WP_189052576.1">
    <property type="nucleotide sequence ID" value="NZ_BMJQ01000038.1"/>
</dbReference>
<dbReference type="EMBL" id="BMJQ01000038">
    <property type="protein sequence ID" value="GGF51209.1"/>
    <property type="molecule type" value="Genomic_DNA"/>
</dbReference>
<name>A0A8J3E7W4_9PROT</name>
<proteinExistence type="predicted"/>
<dbReference type="CDD" id="cd04301">
    <property type="entry name" value="NAT_SF"/>
    <property type="match status" value="1"/>
</dbReference>
<reference evidence="4" key="1">
    <citation type="journal article" date="2014" name="Int. J. Syst. Evol. Microbiol.">
        <title>Complete genome sequence of Corynebacterium casei LMG S-19264T (=DSM 44701T), isolated from a smear-ripened cheese.</title>
        <authorList>
            <consortium name="US DOE Joint Genome Institute (JGI-PGF)"/>
            <person name="Walter F."/>
            <person name="Albersmeier A."/>
            <person name="Kalinowski J."/>
            <person name="Ruckert C."/>
        </authorList>
    </citation>
    <scope>NUCLEOTIDE SEQUENCE</scope>
    <source>
        <strain evidence="4">CGMCC 1.15725</strain>
    </source>
</reference>
<keyword evidence="2" id="KW-0012">Acyltransferase</keyword>
<protein>
    <recommendedName>
        <fullName evidence="3">N-acetyltransferase domain-containing protein</fullName>
    </recommendedName>
</protein>
<evidence type="ECO:0000313" key="4">
    <source>
        <dbReference type="EMBL" id="GGF51209.1"/>
    </source>
</evidence>
<evidence type="ECO:0000256" key="2">
    <source>
        <dbReference type="ARBA" id="ARBA00023315"/>
    </source>
</evidence>
<dbReference type="InterPro" id="IPR050832">
    <property type="entry name" value="Bact_Acetyltransf"/>
</dbReference>
<comment type="caution">
    <text evidence="4">The sequence shown here is derived from an EMBL/GenBank/DDBJ whole genome shotgun (WGS) entry which is preliminary data.</text>
</comment>
<reference evidence="4" key="2">
    <citation type="submission" date="2020-09" db="EMBL/GenBank/DDBJ databases">
        <authorList>
            <person name="Sun Q."/>
            <person name="Zhou Y."/>
        </authorList>
    </citation>
    <scope>NUCLEOTIDE SEQUENCE</scope>
    <source>
        <strain evidence="4">CGMCC 1.15725</strain>
    </source>
</reference>
<dbReference type="InterPro" id="IPR016181">
    <property type="entry name" value="Acyl_CoA_acyltransferase"/>
</dbReference>
<dbReference type="Gene3D" id="3.40.630.30">
    <property type="match status" value="1"/>
</dbReference>
<evidence type="ECO:0000313" key="5">
    <source>
        <dbReference type="Proteomes" id="UP000646365"/>
    </source>
</evidence>